<gene>
    <name evidence="3" type="ORF">FC770_01505</name>
</gene>
<organism evidence="3 4">
    <name type="scientific">Nocardioides jishulii</name>
    <dbReference type="NCBI Taxonomy" id="2575440"/>
    <lineage>
        <taxon>Bacteria</taxon>
        <taxon>Bacillati</taxon>
        <taxon>Actinomycetota</taxon>
        <taxon>Actinomycetes</taxon>
        <taxon>Propionibacteriales</taxon>
        <taxon>Nocardioidaceae</taxon>
        <taxon>Nocardioides</taxon>
    </lineage>
</organism>
<feature type="compositionally biased region" description="Pro residues" evidence="1">
    <location>
        <begin position="70"/>
        <end position="92"/>
    </location>
</feature>
<name>A0A4U2YSE8_9ACTN</name>
<evidence type="ECO:0000256" key="1">
    <source>
        <dbReference type="SAM" id="MobiDB-lite"/>
    </source>
</evidence>
<comment type="caution">
    <text evidence="3">The sequence shown here is derived from an EMBL/GenBank/DDBJ whole genome shotgun (WGS) entry which is preliminary data.</text>
</comment>
<sequence>MNRLDDLLRGERERAHRLRLEPPAFGEIRARGVRRRARRRAAAVGSVAALAAVVVLGGQAVLDGPSAREPLPPATSPAPDPTAPSRPTPVPPSGTERDAPSPDPTLLTLAVAPEDEDVRASLWWRCAKRCQGGKFELLLTRDGFATSVSVPVPDAEESTITPLGGDAFHMTADDGSFIARTDGTTTAVRPDGDPGPLAEGEVLVRSATWGGRPIGLDPDTGRAHLLATPDVDVDLQIQPDGTMVGWTWSREGRASVVWSVDSGRSWQEKTLPTIGGRDHVTVLPSARPGTLAVVESADMGEDPAGALKPRLTRVHRSTDGGRTWQTIEVEGAPRALVRKGGITADGRLVVDVEEWADGAGPEREAGIHATTEVDWSRFTLMRARPTDVSQDVHVEATARGLVVTAIHDGVGVVDVSRDAGQTWRRLTAR</sequence>
<evidence type="ECO:0000313" key="4">
    <source>
        <dbReference type="Proteomes" id="UP000307808"/>
    </source>
</evidence>
<evidence type="ECO:0000256" key="2">
    <source>
        <dbReference type="SAM" id="Phobius"/>
    </source>
</evidence>
<keyword evidence="2" id="KW-0812">Transmembrane</keyword>
<accession>A0A4U2YSE8</accession>
<proteinExistence type="predicted"/>
<protein>
    <submittedName>
        <fullName evidence="3">Uncharacterized protein</fullName>
    </submittedName>
</protein>
<dbReference type="RefSeq" id="WP_137064348.1">
    <property type="nucleotide sequence ID" value="NZ_CP040748.1"/>
</dbReference>
<feature type="transmembrane region" description="Helical" evidence="2">
    <location>
        <begin position="41"/>
        <end position="62"/>
    </location>
</feature>
<dbReference type="CDD" id="cd15482">
    <property type="entry name" value="Sialidase_non-viral"/>
    <property type="match status" value="1"/>
</dbReference>
<keyword evidence="2" id="KW-0472">Membrane</keyword>
<keyword evidence="2" id="KW-1133">Transmembrane helix</keyword>
<dbReference type="InterPro" id="IPR015943">
    <property type="entry name" value="WD40/YVTN_repeat-like_dom_sf"/>
</dbReference>
<dbReference type="AlphaFoldDB" id="A0A4U2YSE8"/>
<dbReference type="Gene3D" id="2.130.10.10">
    <property type="entry name" value="YVTN repeat-like/Quinoprotein amine dehydrogenase"/>
    <property type="match status" value="1"/>
</dbReference>
<dbReference type="InterPro" id="IPR036278">
    <property type="entry name" value="Sialidase_sf"/>
</dbReference>
<evidence type="ECO:0000313" key="3">
    <source>
        <dbReference type="EMBL" id="TKI63884.1"/>
    </source>
</evidence>
<dbReference type="OrthoDB" id="3786804at2"/>
<feature type="region of interest" description="Disordered" evidence="1">
    <location>
        <begin position="65"/>
        <end position="105"/>
    </location>
</feature>
<dbReference type="SUPFAM" id="SSF50939">
    <property type="entry name" value="Sialidases"/>
    <property type="match status" value="1"/>
</dbReference>
<reference evidence="3 4" key="1">
    <citation type="submission" date="2019-04" db="EMBL/GenBank/DDBJ databases">
        <authorList>
            <person name="Dong K."/>
        </authorList>
    </citation>
    <scope>NUCLEOTIDE SEQUENCE [LARGE SCALE GENOMIC DNA]</scope>
    <source>
        <strain evidence="4">dk3543</strain>
    </source>
</reference>
<keyword evidence="4" id="KW-1185">Reference proteome</keyword>
<dbReference type="Proteomes" id="UP000307808">
    <property type="component" value="Unassembled WGS sequence"/>
</dbReference>
<dbReference type="EMBL" id="SZPY01000001">
    <property type="protein sequence ID" value="TKI63884.1"/>
    <property type="molecule type" value="Genomic_DNA"/>
</dbReference>